<keyword evidence="1" id="KW-0479">Metal-binding</keyword>
<dbReference type="PANTHER" id="PTHR42988:SF2">
    <property type="entry name" value="CYCLIC NUCLEOTIDE PHOSPHODIESTERASE CBUA0032-RELATED"/>
    <property type="match status" value="1"/>
</dbReference>
<dbReference type="RefSeq" id="WP_058124289.1">
    <property type="nucleotide sequence ID" value="NZ_CYRX01000032.1"/>
</dbReference>
<dbReference type="Gene3D" id="3.60.21.10">
    <property type="match status" value="1"/>
</dbReference>
<dbReference type="Pfam" id="PF00149">
    <property type="entry name" value="Metallophos"/>
    <property type="match status" value="1"/>
</dbReference>
<dbReference type="PANTHER" id="PTHR42988">
    <property type="entry name" value="PHOSPHOHYDROLASE"/>
    <property type="match status" value="1"/>
</dbReference>
<evidence type="ECO:0000259" key="5">
    <source>
        <dbReference type="Pfam" id="PF00149"/>
    </source>
</evidence>
<evidence type="ECO:0000256" key="2">
    <source>
        <dbReference type="ARBA" id="ARBA00022801"/>
    </source>
</evidence>
<evidence type="ECO:0000313" key="6">
    <source>
        <dbReference type="EMBL" id="CUH61608.1"/>
    </source>
</evidence>
<gene>
    <name evidence="6" type="primary">cpdA_2</name>
    <name evidence="6" type="ORF">THS5294_02919</name>
</gene>
<reference evidence="6 7" key="1">
    <citation type="submission" date="2015-09" db="EMBL/GenBank/DDBJ databases">
        <authorList>
            <consortium name="Swine Surveillance"/>
        </authorList>
    </citation>
    <scope>NUCLEOTIDE SEQUENCE [LARGE SCALE GENOMIC DNA]</scope>
    <source>
        <strain evidence="6 7">CECT 5294</strain>
    </source>
</reference>
<name>A0A0P1F1V3_9RHOB</name>
<proteinExistence type="inferred from homology"/>
<keyword evidence="2 6" id="KW-0378">Hydrolase</keyword>
<organism evidence="6 7">
    <name type="scientific">Thalassobacter stenotrophicus</name>
    <dbReference type="NCBI Taxonomy" id="266809"/>
    <lineage>
        <taxon>Bacteria</taxon>
        <taxon>Pseudomonadati</taxon>
        <taxon>Pseudomonadota</taxon>
        <taxon>Alphaproteobacteria</taxon>
        <taxon>Rhodobacterales</taxon>
        <taxon>Roseobacteraceae</taxon>
        <taxon>Thalassobacter</taxon>
    </lineage>
</organism>
<accession>A0A0P1F1V3</accession>
<dbReference type="EMBL" id="CYRX01000032">
    <property type="protein sequence ID" value="CUH61608.1"/>
    <property type="molecule type" value="Genomic_DNA"/>
</dbReference>
<dbReference type="EC" id="3.1.4.17" evidence="6"/>
<dbReference type="InterPro" id="IPR004843">
    <property type="entry name" value="Calcineurin-like_PHP"/>
</dbReference>
<feature type="domain" description="Calcineurin-like phosphoesterase" evidence="5">
    <location>
        <begin position="1"/>
        <end position="196"/>
    </location>
</feature>
<keyword evidence="3" id="KW-0408">Iron</keyword>
<evidence type="ECO:0000313" key="7">
    <source>
        <dbReference type="Proteomes" id="UP000051298"/>
    </source>
</evidence>
<comment type="similarity">
    <text evidence="4">Belongs to the cyclic nucleotide phosphodiesterase class-III family.</text>
</comment>
<dbReference type="InterPro" id="IPR050884">
    <property type="entry name" value="CNP_phosphodiesterase-III"/>
</dbReference>
<evidence type="ECO:0000256" key="3">
    <source>
        <dbReference type="ARBA" id="ARBA00023004"/>
    </source>
</evidence>
<dbReference type="InterPro" id="IPR029052">
    <property type="entry name" value="Metallo-depent_PP-like"/>
</dbReference>
<dbReference type="GO" id="GO:0004114">
    <property type="term" value="F:3',5'-cyclic-nucleotide phosphodiesterase activity"/>
    <property type="evidence" value="ECO:0007669"/>
    <property type="project" value="UniProtKB-EC"/>
</dbReference>
<dbReference type="SUPFAM" id="SSF56300">
    <property type="entry name" value="Metallo-dependent phosphatases"/>
    <property type="match status" value="1"/>
</dbReference>
<evidence type="ECO:0000256" key="4">
    <source>
        <dbReference type="ARBA" id="ARBA00025742"/>
    </source>
</evidence>
<dbReference type="InterPro" id="IPR026575">
    <property type="entry name" value="GpdQ/CpdA-like"/>
</dbReference>
<dbReference type="CDD" id="cd07402">
    <property type="entry name" value="MPP_GpdQ"/>
    <property type="match status" value="1"/>
</dbReference>
<dbReference type="AlphaFoldDB" id="A0A0P1F1V3"/>
<sequence>MKLVHISDIHLTAPGERMGGLNPHKRFAQALDDVRSQHSDAVRIIITGDLTHWGEPAAYATLVDALNDLPCPVRLLIGNHDDRAAFLAAFPDQPKDSAGFINHAETVDGTRLIYLDTTAPCNHAGHFCAARRAWLERELKDCTRARLFMHHNAMPLGLPAEDKIALVPEDRAPLAALLTKYRDRIDYIHFGHVHAPVHGTWCGIPFAAVRSTGNQSLPDLSEQELLQGAPMAPSYAVILAQDTGTTIHEIPFTWDGPIFSSGTEWDDWAKPVAAE</sequence>
<protein>
    <submittedName>
        <fullName evidence="6">3',5'-cyclic adenosine monophosphate phosphodiesterase CpdA</fullName>
        <ecNumber evidence="6">3.1.4.17</ecNumber>
    </submittedName>
</protein>
<evidence type="ECO:0000256" key="1">
    <source>
        <dbReference type="ARBA" id="ARBA00022723"/>
    </source>
</evidence>
<dbReference type="GO" id="GO:0046872">
    <property type="term" value="F:metal ion binding"/>
    <property type="evidence" value="ECO:0007669"/>
    <property type="project" value="UniProtKB-KW"/>
</dbReference>
<dbReference type="Proteomes" id="UP000051298">
    <property type="component" value="Unassembled WGS sequence"/>
</dbReference>